<keyword evidence="1" id="KW-0732">Signal</keyword>
<comment type="caution">
    <text evidence="2">The sequence shown here is derived from an EMBL/GenBank/DDBJ whole genome shotgun (WGS) entry which is preliminary data.</text>
</comment>
<evidence type="ECO:0000313" key="3">
    <source>
        <dbReference type="Proteomes" id="UP001153365"/>
    </source>
</evidence>
<dbReference type="AlphaFoldDB" id="A0AAV0BHT2"/>
<proteinExistence type="predicted"/>
<evidence type="ECO:0000256" key="1">
    <source>
        <dbReference type="SAM" id="SignalP"/>
    </source>
</evidence>
<sequence>KFKSLKFFCFIPILNFVLSINPSYDRDVALASRGGQVQPYLRSDLSSLPENLQFFHPLASSSAAFKPSIKSSLPYEPVVIPSWQNLAQHQNNHFEHLFAHQSAPYRSEKASNFDVASAPQVGQAPQDLRPELNCLPENLQLLNPLASNSAALTPNLESSFTHQPFYFPSRKNLVHKNNPNEDLRIIYENSMNYYDDHDYFNESIIMNNFLAEENLNGNSARTNTAASSSSYQDSYSQNKDRSFKNLVDFDPVDAHFNSISSACMQPLSPKEKNINGEKICSSLLDEETSKKNTAESLKKNKIPSDPAEEADNLRERLFLSPVNEEILKIFEAQNKVEKSSKYLKIVKPQKLKRKHNHISESEIAKGKEQNLEDLKVFWPVGGSINRKFMLKNYLDGFMVTSGVRLEAAHEELKMSLAEPGITYELLKPNKKNIKEKQSSAHGHPLNSSQSKIAWESIMKETKKITDNSASKTKYSKYFTPNKLKTLRDIVFKELKLQRHDNLKSLDKFLSDIYRKAKSESLPDYVIGSLVDWNVEKTIEQRIEYILEYDEELRKKATYTIKVKDFQEYRLNQNNEAIIKEASKKIKHFWKSYSEIYRLEHLPSNKKNVKQELLVEKFI</sequence>
<dbReference type="EMBL" id="CALTRL010005771">
    <property type="protein sequence ID" value="CAH7686105.1"/>
    <property type="molecule type" value="Genomic_DNA"/>
</dbReference>
<gene>
    <name evidence="2" type="ORF">PPACK8108_LOCUS20711</name>
</gene>
<feature type="chain" id="PRO_5043784842" evidence="1">
    <location>
        <begin position="20"/>
        <end position="618"/>
    </location>
</feature>
<keyword evidence="3" id="KW-1185">Reference proteome</keyword>
<organism evidence="2 3">
    <name type="scientific">Phakopsora pachyrhizi</name>
    <name type="common">Asian soybean rust disease fungus</name>
    <dbReference type="NCBI Taxonomy" id="170000"/>
    <lineage>
        <taxon>Eukaryota</taxon>
        <taxon>Fungi</taxon>
        <taxon>Dikarya</taxon>
        <taxon>Basidiomycota</taxon>
        <taxon>Pucciniomycotina</taxon>
        <taxon>Pucciniomycetes</taxon>
        <taxon>Pucciniales</taxon>
        <taxon>Phakopsoraceae</taxon>
        <taxon>Phakopsora</taxon>
    </lineage>
</organism>
<feature type="non-terminal residue" evidence="2">
    <location>
        <position position="1"/>
    </location>
</feature>
<reference evidence="2" key="1">
    <citation type="submission" date="2022-06" db="EMBL/GenBank/DDBJ databases">
        <authorList>
            <consortium name="SYNGENTA / RWTH Aachen University"/>
        </authorList>
    </citation>
    <scope>NUCLEOTIDE SEQUENCE</scope>
</reference>
<accession>A0AAV0BHT2</accession>
<dbReference type="Proteomes" id="UP001153365">
    <property type="component" value="Unassembled WGS sequence"/>
</dbReference>
<evidence type="ECO:0000313" key="2">
    <source>
        <dbReference type="EMBL" id="CAH7686105.1"/>
    </source>
</evidence>
<name>A0AAV0BHT2_PHAPC</name>
<protein>
    <submittedName>
        <fullName evidence="2">Expressed protein</fullName>
    </submittedName>
</protein>
<feature type="signal peptide" evidence="1">
    <location>
        <begin position="1"/>
        <end position="19"/>
    </location>
</feature>